<name>A0A9P9DR85_9PLEO</name>
<dbReference type="AlphaFoldDB" id="A0A9P9DR85"/>
<dbReference type="OrthoDB" id="5313598at2759"/>
<keyword evidence="1" id="KW-0732">Signal</keyword>
<proteinExistence type="predicted"/>
<sequence length="189" mass="21250">MKGLQNLLLASVFVTGGFAAPRRNGRSKSLTHQRDETPSSRNKITAFIREEDGSASVECWQLNGHISSRRTERPDGSYGVAYSEELAQVDSVKVEWFLPGFPLPIPPYAIIAHQSGTDEYQLVESADTATYIVQDGAVAVRWLFFPPISGNSMEDSEVKNFYFDSQNGDDWFLFQDKRKGDARWLYGKT</sequence>
<feature type="signal peptide" evidence="1">
    <location>
        <begin position="1"/>
        <end position="19"/>
    </location>
</feature>
<dbReference type="Proteomes" id="UP000700596">
    <property type="component" value="Unassembled WGS sequence"/>
</dbReference>
<reference evidence="2" key="1">
    <citation type="journal article" date="2021" name="Nat. Commun.">
        <title>Genetic determinants of endophytism in the Arabidopsis root mycobiome.</title>
        <authorList>
            <person name="Mesny F."/>
            <person name="Miyauchi S."/>
            <person name="Thiergart T."/>
            <person name="Pickel B."/>
            <person name="Atanasova L."/>
            <person name="Karlsson M."/>
            <person name="Huettel B."/>
            <person name="Barry K.W."/>
            <person name="Haridas S."/>
            <person name="Chen C."/>
            <person name="Bauer D."/>
            <person name="Andreopoulos W."/>
            <person name="Pangilinan J."/>
            <person name="LaButti K."/>
            <person name="Riley R."/>
            <person name="Lipzen A."/>
            <person name="Clum A."/>
            <person name="Drula E."/>
            <person name="Henrissat B."/>
            <person name="Kohler A."/>
            <person name="Grigoriev I.V."/>
            <person name="Martin F.M."/>
            <person name="Hacquard S."/>
        </authorList>
    </citation>
    <scope>NUCLEOTIDE SEQUENCE</scope>
    <source>
        <strain evidence="2">MPI-CAGE-CH-0243</strain>
    </source>
</reference>
<evidence type="ECO:0000313" key="3">
    <source>
        <dbReference type="Proteomes" id="UP000700596"/>
    </source>
</evidence>
<feature type="chain" id="PRO_5040301685" evidence="1">
    <location>
        <begin position="20"/>
        <end position="189"/>
    </location>
</feature>
<dbReference type="EMBL" id="JAGMWT010000008">
    <property type="protein sequence ID" value="KAH7123567.1"/>
    <property type="molecule type" value="Genomic_DNA"/>
</dbReference>
<evidence type="ECO:0000256" key="1">
    <source>
        <dbReference type="SAM" id="SignalP"/>
    </source>
</evidence>
<keyword evidence="3" id="KW-1185">Reference proteome</keyword>
<gene>
    <name evidence="2" type="ORF">B0J11DRAFT_506638</name>
</gene>
<comment type="caution">
    <text evidence="2">The sequence shown here is derived from an EMBL/GenBank/DDBJ whole genome shotgun (WGS) entry which is preliminary data.</text>
</comment>
<evidence type="ECO:0000313" key="2">
    <source>
        <dbReference type="EMBL" id="KAH7123567.1"/>
    </source>
</evidence>
<organism evidence="2 3">
    <name type="scientific">Dendryphion nanum</name>
    <dbReference type="NCBI Taxonomy" id="256645"/>
    <lineage>
        <taxon>Eukaryota</taxon>
        <taxon>Fungi</taxon>
        <taxon>Dikarya</taxon>
        <taxon>Ascomycota</taxon>
        <taxon>Pezizomycotina</taxon>
        <taxon>Dothideomycetes</taxon>
        <taxon>Pleosporomycetidae</taxon>
        <taxon>Pleosporales</taxon>
        <taxon>Torulaceae</taxon>
        <taxon>Dendryphion</taxon>
    </lineage>
</organism>
<accession>A0A9P9DR85</accession>
<protein>
    <submittedName>
        <fullName evidence="2">Uncharacterized protein</fullName>
    </submittedName>
</protein>